<dbReference type="Proteomes" id="UP000245946">
    <property type="component" value="Unassembled WGS sequence"/>
</dbReference>
<dbReference type="GO" id="GO:0005783">
    <property type="term" value="C:endoplasmic reticulum"/>
    <property type="evidence" value="ECO:0007669"/>
    <property type="project" value="InterPro"/>
</dbReference>
<keyword evidence="6" id="KW-0732">Signal</keyword>
<comment type="subcellular location">
    <subcellularLocation>
        <location evidence="1">Membrane</location>
        <topology evidence="1">Single-pass membrane protein</topology>
    </subcellularLocation>
</comment>
<feature type="region of interest" description="Disordered" evidence="5">
    <location>
        <begin position="339"/>
        <end position="397"/>
    </location>
</feature>
<dbReference type="STRING" id="58919.A0A316ZFQ9"/>
<feature type="compositionally biased region" description="Basic and acidic residues" evidence="5">
    <location>
        <begin position="362"/>
        <end position="384"/>
    </location>
</feature>
<dbReference type="PANTHER" id="PTHR12883:SF0">
    <property type="entry name" value="PAT COMPLEX SUBUNIT CCDC47"/>
    <property type="match status" value="1"/>
</dbReference>
<protein>
    <submittedName>
        <fullName evidence="7">DUF1682-domain-containing protein</fullName>
    </submittedName>
</protein>
<evidence type="ECO:0000256" key="5">
    <source>
        <dbReference type="SAM" id="MobiDB-lite"/>
    </source>
</evidence>
<dbReference type="GO" id="GO:0016020">
    <property type="term" value="C:membrane"/>
    <property type="evidence" value="ECO:0007669"/>
    <property type="project" value="UniProtKB-SubCell"/>
</dbReference>
<organism evidence="7 8">
    <name type="scientific">Tilletiopsis washingtonensis</name>
    <dbReference type="NCBI Taxonomy" id="58919"/>
    <lineage>
        <taxon>Eukaryota</taxon>
        <taxon>Fungi</taxon>
        <taxon>Dikarya</taxon>
        <taxon>Basidiomycota</taxon>
        <taxon>Ustilaginomycotina</taxon>
        <taxon>Exobasidiomycetes</taxon>
        <taxon>Entylomatales</taxon>
        <taxon>Entylomatales incertae sedis</taxon>
        <taxon>Tilletiopsis</taxon>
    </lineage>
</organism>
<accession>A0A316ZFQ9</accession>
<gene>
    <name evidence="7" type="ORF">FA09DRAFT_315334</name>
</gene>
<keyword evidence="4" id="KW-0472">Membrane</keyword>
<evidence type="ECO:0000256" key="4">
    <source>
        <dbReference type="ARBA" id="ARBA00023136"/>
    </source>
</evidence>
<dbReference type="OrthoDB" id="10039147at2759"/>
<evidence type="ECO:0000256" key="1">
    <source>
        <dbReference type="ARBA" id="ARBA00004167"/>
    </source>
</evidence>
<feature type="signal peptide" evidence="6">
    <location>
        <begin position="1"/>
        <end position="20"/>
    </location>
</feature>
<dbReference type="EMBL" id="KZ819285">
    <property type="protein sequence ID" value="PWO00581.1"/>
    <property type="molecule type" value="Genomic_DNA"/>
</dbReference>
<reference evidence="7 8" key="1">
    <citation type="journal article" date="2018" name="Mol. Biol. Evol.">
        <title>Broad Genomic Sampling Reveals a Smut Pathogenic Ancestry of the Fungal Clade Ustilaginomycotina.</title>
        <authorList>
            <person name="Kijpornyongpan T."/>
            <person name="Mondo S.J."/>
            <person name="Barry K."/>
            <person name="Sandor L."/>
            <person name="Lee J."/>
            <person name="Lipzen A."/>
            <person name="Pangilinan J."/>
            <person name="LaButti K."/>
            <person name="Hainaut M."/>
            <person name="Henrissat B."/>
            <person name="Grigoriev I.V."/>
            <person name="Spatafora J.W."/>
            <person name="Aime M.C."/>
        </authorList>
    </citation>
    <scope>NUCLEOTIDE SEQUENCE [LARGE SCALE GENOMIC DNA]</scope>
    <source>
        <strain evidence="7 8">MCA 4186</strain>
    </source>
</reference>
<evidence type="ECO:0000256" key="6">
    <source>
        <dbReference type="SAM" id="SignalP"/>
    </source>
</evidence>
<dbReference type="InterPro" id="IPR012879">
    <property type="entry name" value="CCDC47"/>
</dbReference>
<feature type="compositionally biased region" description="Basic residues" evidence="5">
    <location>
        <begin position="385"/>
        <end position="397"/>
    </location>
</feature>
<dbReference type="GO" id="GO:0032469">
    <property type="term" value="P:endoplasmic reticulum calcium ion homeostasis"/>
    <property type="evidence" value="ECO:0007669"/>
    <property type="project" value="InterPro"/>
</dbReference>
<proteinExistence type="predicted"/>
<evidence type="ECO:0000256" key="3">
    <source>
        <dbReference type="ARBA" id="ARBA00022989"/>
    </source>
</evidence>
<feature type="compositionally biased region" description="Basic and acidic residues" evidence="5">
    <location>
        <begin position="339"/>
        <end position="348"/>
    </location>
</feature>
<dbReference type="GeneID" id="37268342"/>
<dbReference type="Pfam" id="PF07946">
    <property type="entry name" value="CCDC47"/>
    <property type="match status" value="1"/>
</dbReference>
<evidence type="ECO:0000313" key="8">
    <source>
        <dbReference type="Proteomes" id="UP000245946"/>
    </source>
</evidence>
<dbReference type="PANTHER" id="PTHR12883">
    <property type="entry name" value="ADIPOCYTE-SPECIFIC PROTEIN 4-RELATED"/>
    <property type="match status" value="1"/>
</dbReference>
<evidence type="ECO:0000313" key="7">
    <source>
        <dbReference type="EMBL" id="PWO00581.1"/>
    </source>
</evidence>
<dbReference type="AlphaFoldDB" id="A0A316ZFQ9"/>
<keyword evidence="8" id="KW-1185">Reference proteome</keyword>
<dbReference type="RefSeq" id="XP_025600859.1">
    <property type="nucleotide sequence ID" value="XM_025740798.1"/>
</dbReference>
<name>A0A316ZFQ9_9BASI</name>
<keyword evidence="3" id="KW-1133">Transmembrane helix</keyword>
<feature type="chain" id="PRO_5016399217" evidence="6">
    <location>
        <begin position="21"/>
        <end position="397"/>
    </location>
</feature>
<evidence type="ECO:0000256" key="2">
    <source>
        <dbReference type="ARBA" id="ARBA00022692"/>
    </source>
</evidence>
<keyword evidence="2" id="KW-0812">Transmembrane</keyword>
<dbReference type="GO" id="GO:0005509">
    <property type="term" value="F:calcium ion binding"/>
    <property type="evidence" value="ECO:0007669"/>
    <property type="project" value="InterPro"/>
</dbReference>
<sequence>MPSAPLALTALAVLAARAAAIELPLGAGKAWYQQAYPVPYFTAARVRPIDFLIDAVCLSLALLYLVMHRIGRARNRTLAQTWADLAAPMLRNEFASVGKGREIGAEGEETLVWNGGAEAVMYATGRRGVDSMHAGFKLKPLHDPLALLYNFAGDVIAASGTSSIRDQLILHFALPYQQPDNISGVFAVVAKDALRRTRAGRFDLTFAKLADDAEAKKRGLAENFSILSEAADLSDSLLSEKVGVVEVLNGPAGHLLDSLVLSDQPQEKPEDGPQPVEKRRRMLVLTLKAPRNAAQARDSLALVEAACNIADAIELGTAKLREITVTKLRRTRADVDKQLQEEATKEQREEEEEARLNAKAKAAKDKMAGLSEKEQARRKEIERKRQMKKQGKSTKVR</sequence>